<reference evidence="2" key="2">
    <citation type="submission" date="2008-12" db="EMBL/GenBank/DDBJ databases">
        <title>Improved gene annotation of the rice (Oryza sativa) genomes.</title>
        <authorList>
            <person name="Wang J."/>
            <person name="Li R."/>
            <person name="Fan W."/>
            <person name="Huang Q."/>
            <person name="Zhang J."/>
            <person name="Zhou Y."/>
            <person name="Hu Y."/>
            <person name="Zi S."/>
            <person name="Li J."/>
            <person name="Ni P."/>
            <person name="Zheng H."/>
            <person name="Zhang Y."/>
            <person name="Zhao M."/>
            <person name="Hao Q."/>
            <person name="McDermott J."/>
            <person name="Samudrala R."/>
            <person name="Kristiansen K."/>
            <person name="Wong G.K.-S."/>
        </authorList>
    </citation>
    <scope>NUCLEOTIDE SEQUENCE</scope>
</reference>
<keyword evidence="1" id="KW-0812">Transmembrane</keyword>
<reference evidence="2" key="1">
    <citation type="journal article" date="2005" name="PLoS Biol.">
        <title>The genomes of Oryza sativa: a history of duplications.</title>
        <authorList>
            <person name="Yu J."/>
            <person name="Wang J."/>
            <person name="Lin W."/>
            <person name="Li S."/>
            <person name="Li H."/>
            <person name="Zhou J."/>
            <person name="Ni P."/>
            <person name="Dong W."/>
            <person name="Hu S."/>
            <person name="Zeng C."/>
            <person name="Zhang J."/>
            <person name="Zhang Y."/>
            <person name="Li R."/>
            <person name="Xu Z."/>
            <person name="Li S."/>
            <person name="Li X."/>
            <person name="Zheng H."/>
            <person name="Cong L."/>
            <person name="Lin L."/>
            <person name="Yin J."/>
            <person name="Geng J."/>
            <person name="Li G."/>
            <person name="Shi J."/>
            <person name="Liu J."/>
            <person name="Lv H."/>
            <person name="Li J."/>
            <person name="Wang J."/>
            <person name="Deng Y."/>
            <person name="Ran L."/>
            <person name="Shi X."/>
            <person name="Wang X."/>
            <person name="Wu Q."/>
            <person name="Li C."/>
            <person name="Ren X."/>
            <person name="Wang J."/>
            <person name="Wang X."/>
            <person name="Li D."/>
            <person name="Liu D."/>
            <person name="Zhang X."/>
            <person name="Ji Z."/>
            <person name="Zhao W."/>
            <person name="Sun Y."/>
            <person name="Zhang Z."/>
            <person name="Bao J."/>
            <person name="Han Y."/>
            <person name="Dong L."/>
            <person name="Ji J."/>
            <person name="Chen P."/>
            <person name="Wu S."/>
            <person name="Liu J."/>
            <person name="Xiao Y."/>
            <person name="Bu D."/>
            <person name="Tan J."/>
            <person name="Yang L."/>
            <person name="Ye C."/>
            <person name="Zhang J."/>
            <person name="Xu J."/>
            <person name="Zhou Y."/>
            <person name="Yu Y."/>
            <person name="Zhang B."/>
            <person name="Zhuang S."/>
            <person name="Wei H."/>
            <person name="Liu B."/>
            <person name="Lei M."/>
            <person name="Yu H."/>
            <person name="Li Y."/>
            <person name="Xu H."/>
            <person name="Wei S."/>
            <person name="He X."/>
            <person name="Fang L."/>
            <person name="Zhang Z."/>
            <person name="Zhang Y."/>
            <person name="Huang X."/>
            <person name="Su Z."/>
            <person name="Tong W."/>
            <person name="Li J."/>
            <person name="Tong Z."/>
            <person name="Li S."/>
            <person name="Ye J."/>
            <person name="Wang L."/>
            <person name="Fang L."/>
            <person name="Lei T."/>
            <person name="Chen C."/>
            <person name="Chen H."/>
            <person name="Xu Z."/>
            <person name="Li H."/>
            <person name="Huang H."/>
            <person name="Zhang F."/>
            <person name="Xu H."/>
            <person name="Li N."/>
            <person name="Zhao C."/>
            <person name="Li S."/>
            <person name="Dong L."/>
            <person name="Huang Y."/>
            <person name="Li L."/>
            <person name="Xi Y."/>
            <person name="Qi Q."/>
            <person name="Li W."/>
            <person name="Zhang B."/>
            <person name="Hu W."/>
            <person name="Zhang Y."/>
            <person name="Tian X."/>
            <person name="Jiao Y."/>
            <person name="Liang X."/>
            <person name="Jin J."/>
            <person name="Gao L."/>
            <person name="Zheng W."/>
            <person name="Hao B."/>
            <person name="Liu S."/>
            <person name="Wang W."/>
            <person name="Yuan L."/>
            <person name="Cao M."/>
            <person name="McDermott J."/>
            <person name="Samudrala R."/>
            <person name="Wang J."/>
            <person name="Wong G.K."/>
            <person name="Yang H."/>
        </authorList>
    </citation>
    <scope>NUCLEOTIDE SEQUENCE [LARGE SCALE GENOMIC DNA]</scope>
</reference>
<dbReference type="SUPFAM" id="SSF56300">
    <property type="entry name" value="Metallo-dependent phosphatases"/>
    <property type="match status" value="1"/>
</dbReference>
<keyword evidence="1" id="KW-0472">Membrane</keyword>
<proteinExistence type="predicted"/>
<dbReference type="InterPro" id="IPR029052">
    <property type="entry name" value="Metallo-depent_PP-like"/>
</dbReference>
<accession>B9FRV3</accession>
<sequence>MEVEAARRSKRPPWSRTVAVQVALCVAMYAAFSLGEPRFHRNRGRGGGGGVEASLGRGGRGGVSFLSVAGGARPAAEQARLPNGKCAGFLPFLSPRRMESIAKAYKVKFVVDVAQLGEEDPLWQNGSLYFQALKIPWYSTTSSHGQIIGNFLKRVMMPYDQSLEIIGMDTGSLQEPIHDGKIRASSREQIKWLEQSIAATSSNWKIVVGYDPFFVCAEAHTLETTKLYEPLQRIFAKYGVNAYISTGGHCGYFRQDNSMLYIGNPSPDDLTSSDGFLLHIVNLLEMESLLINLEGKVVERFVVNHHRLEAL</sequence>
<evidence type="ECO:0008006" key="3">
    <source>
        <dbReference type="Google" id="ProtNLM"/>
    </source>
</evidence>
<dbReference type="EMBL" id="CM000143">
    <property type="protein sequence ID" value="EEE65214.1"/>
    <property type="molecule type" value="Genomic_DNA"/>
</dbReference>
<organism evidence="2">
    <name type="scientific">Oryza sativa subsp. japonica</name>
    <name type="common">Rice</name>
    <dbReference type="NCBI Taxonomy" id="39947"/>
    <lineage>
        <taxon>Eukaryota</taxon>
        <taxon>Viridiplantae</taxon>
        <taxon>Streptophyta</taxon>
        <taxon>Embryophyta</taxon>
        <taxon>Tracheophyta</taxon>
        <taxon>Spermatophyta</taxon>
        <taxon>Magnoliopsida</taxon>
        <taxon>Liliopsida</taxon>
        <taxon>Poales</taxon>
        <taxon>Poaceae</taxon>
        <taxon>BOP clade</taxon>
        <taxon>Oryzoideae</taxon>
        <taxon>Oryzeae</taxon>
        <taxon>Oryzinae</taxon>
        <taxon>Oryza</taxon>
        <taxon>Oryza sativa</taxon>
    </lineage>
</organism>
<feature type="transmembrane region" description="Helical" evidence="1">
    <location>
        <begin position="18"/>
        <end position="35"/>
    </location>
</feature>
<evidence type="ECO:0000313" key="2">
    <source>
        <dbReference type="EMBL" id="EEE65214.1"/>
    </source>
</evidence>
<dbReference type="AlphaFoldDB" id="B9FRV3"/>
<evidence type="ECO:0000256" key="1">
    <source>
        <dbReference type="SAM" id="Phobius"/>
    </source>
</evidence>
<dbReference type="Proteomes" id="UP000007752">
    <property type="component" value="Chromosome 6"/>
</dbReference>
<name>B9FRV3_ORYSJ</name>
<gene>
    <name evidence="2" type="ORF">OsJ_20360</name>
</gene>
<protein>
    <recommendedName>
        <fullName evidence="3">Calcineurin-like phosphoesterase domain-containing protein</fullName>
    </recommendedName>
</protein>
<keyword evidence="1" id="KW-1133">Transmembrane helix</keyword>
<dbReference type="Gene3D" id="3.60.21.10">
    <property type="match status" value="1"/>
</dbReference>